<dbReference type="SMART" id="SM00225">
    <property type="entry name" value="BTB"/>
    <property type="match status" value="1"/>
</dbReference>
<evidence type="ECO:0000256" key="2">
    <source>
        <dbReference type="ARBA" id="ARBA00010846"/>
    </source>
</evidence>
<dbReference type="InterPro" id="IPR056423">
    <property type="entry name" value="BACK_BPM_SPOP"/>
</dbReference>
<dbReference type="InterPro" id="IPR011333">
    <property type="entry name" value="SKP1/BTB/POZ_sf"/>
</dbReference>
<dbReference type="InterPro" id="IPR000210">
    <property type="entry name" value="BTB/POZ_dom"/>
</dbReference>
<accession>R7VYZ0</accession>
<reference evidence="3" key="1">
    <citation type="submission" date="2015-06" db="UniProtKB">
        <authorList>
            <consortium name="EnsemblPlants"/>
        </authorList>
    </citation>
    <scope>IDENTIFICATION</scope>
</reference>
<evidence type="ECO:0000313" key="3">
    <source>
        <dbReference type="EnsemblPlants" id="EMT00663"/>
    </source>
</evidence>
<dbReference type="Gene3D" id="3.30.710.10">
    <property type="entry name" value="Potassium Channel Kv1.1, Chain A"/>
    <property type="match status" value="1"/>
</dbReference>
<dbReference type="InterPro" id="IPR008974">
    <property type="entry name" value="TRAF-like"/>
</dbReference>
<protein>
    <submittedName>
        <fullName evidence="3">Speckle-type POZ protein</fullName>
    </submittedName>
</protein>
<name>R7VYZ0_AEGTA</name>
<dbReference type="Gene3D" id="1.25.40.420">
    <property type="match status" value="1"/>
</dbReference>
<dbReference type="InterPro" id="IPR045005">
    <property type="entry name" value="BPM1-6"/>
</dbReference>
<dbReference type="SUPFAM" id="SSF54695">
    <property type="entry name" value="POZ domain"/>
    <property type="match status" value="1"/>
</dbReference>
<dbReference type="PANTHER" id="PTHR26379:SF477">
    <property type="entry name" value="OS08G0129000 PROTEIN"/>
    <property type="match status" value="1"/>
</dbReference>
<dbReference type="InterPro" id="IPR002083">
    <property type="entry name" value="MATH/TRAF_dom"/>
</dbReference>
<dbReference type="PROSITE" id="PS50144">
    <property type="entry name" value="MATH"/>
    <property type="match status" value="1"/>
</dbReference>
<evidence type="ECO:0000256" key="1">
    <source>
        <dbReference type="ARBA" id="ARBA00004906"/>
    </source>
</evidence>
<dbReference type="Gene3D" id="2.60.210.10">
    <property type="entry name" value="Apoptosis, Tumor Necrosis Factor Receptor Associated Protein 2, Chain A"/>
    <property type="match status" value="1"/>
</dbReference>
<dbReference type="PANTHER" id="PTHR26379">
    <property type="entry name" value="BTB/POZ AND MATH DOMAIN-CONTAINING PROTEIN 1"/>
    <property type="match status" value="1"/>
</dbReference>
<dbReference type="Pfam" id="PF24570">
    <property type="entry name" value="BACK_BPM_SPOP"/>
    <property type="match status" value="1"/>
</dbReference>
<dbReference type="SUPFAM" id="SSF49599">
    <property type="entry name" value="TRAF domain-like"/>
    <property type="match status" value="1"/>
</dbReference>
<proteinExistence type="inferred from homology"/>
<comment type="similarity">
    <text evidence="2">Belongs to the Tdpoz family.</text>
</comment>
<sequence>MAAPESSIAMVPSRCTGETHTARAKVAFEIAGYSRLKGLGRGECLRSPAFSIGGYEWCICYYPDGQDEASEGYVSVFLKLLTKDAEVRATHKWMLVNRVRDRSIVVLSSETIHNREERSRRDFQGSRGGFSSSQEFACDAVGGLRRRVLRPYGVTIDDMQLAVFKAFLHFIYTDSLPSMDDLDDDDKREMVKHLLVAADKYAMERMKRICEGMLCKCLDVETVATILALADQHNCSNLKDACIEYMLSSNRMDDVIASQGYGHLKRSFPGLFVEMFERTVKSRKI</sequence>
<dbReference type="EnsemblPlants" id="EMT00663">
    <property type="protein sequence ID" value="EMT00663"/>
    <property type="gene ID" value="F775_16132"/>
</dbReference>
<dbReference type="Pfam" id="PF00651">
    <property type="entry name" value="BTB"/>
    <property type="match status" value="1"/>
</dbReference>
<dbReference type="CDD" id="cd00121">
    <property type="entry name" value="MATH"/>
    <property type="match status" value="1"/>
</dbReference>
<organism evidence="3">
    <name type="scientific">Aegilops tauschii</name>
    <name type="common">Tausch's goatgrass</name>
    <name type="synonym">Aegilops squarrosa</name>
    <dbReference type="NCBI Taxonomy" id="37682"/>
    <lineage>
        <taxon>Eukaryota</taxon>
        <taxon>Viridiplantae</taxon>
        <taxon>Streptophyta</taxon>
        <taxon>Embryophyta</taxon>
        <taxon>Tracheophyta</taxon>
        <taxon>Spermatophyta</taxon>
        <taxon>Magnoliopsida</taxon>
        <taxon>Liliopsida</taxon>
        <taxon>Poales</taxon>
        <taxon>Poaceae</taxon>
        <taxon>BOP clade</taxon>
        <taxon>Pooideae</taxon>
        <taxon>Triticodae</taxon>
        <taxon>Triticeae</taxon>
        <taxon>Triticinae</taxon>
        <taxon>Aegilops</taxon>
    </lineage>
</organism>
<comment type="pathway">
    <text evidence="1">Protein modification; protein ubiquitination.</text>
</comment>
<dbReference type="AlphaFoldDB" id="R7VYZ0"/>
<dbReference type="Pfam" id="PF22486">
    <property type="entry name" value="MATH_2"/>
    <property type="match status" value="1"/>
</dbReference>
<dbReference type="GO" id="GO:0016567">
    <property type="term" value="P:protein ubiquitination"/>
    <property type="evidence" value="ECO:0007669"/>
    <property type="project" value="InterPro"/>
</dbReference>
<dbReference type="ExpressionAtlas" id="R7VYZ0">
    <property type="expression patterns" value="baseline"/>
</dbReference>